<dbReference type="Gene3D" id="1.25.40.10">
    <property type="entry name" value="Tetratricopeptide repeat domain"/>
    <property type="match status" value="1"/>
</dbReference>
<dbReference type="InterPro" id="IPR027417">
    <property type="entry name" value="P-loop_NTPase"/>
</dbReference>
<feature type="repeat" description="TPR" evidence="1">
    <location>
        <begin position="136"/>
        <end position="169"/>
    </location>
</feature>
<dbReference type="Pfam" id="PF13181">
    <property type="entry name" value="TPR_8"/>
    <property type="match status" value="1"/>
</dbReference>
<dbReference type="PANTHER" id="PTHR12558">
    <property type="entry name" value="CELL DIVISION CYCLE 16,23,27"/>
    <property type="match status" value="1"/>
</dbReference>
<feature type="repeat" description="TPR" evidence="1">
    <location>
        <begin position="102"/>
        <end position="135"/>
    </location>
</feature>
<dbReference type="Pfam" id="PF13176">
    <property type="entry name" value="TPR_7"/>
    <property type="match status" value="1"/>
</dbReference>
<gene>
    <name evidence="2" type="ORF">GCM10011365_06110</name>
</gene>
<dbReference type="PROSITE" id="PS50005">
    <property type="entry name" value="TPR"/>
    <property type="match status" value="3"/>
</dbReference>
<dbReference type="Gene3D" id="3.40.50.300">
    <property type="entry name" value="P-loop containing nucleotide triphosphate hydrolases"/>
    <property type="match status" value="1"/>
</dbReference>
<sequence length="511" mass="58894">MSNIQNIQQMIENGQSQRALVKLKKMAAKNSQNHEVHRLLGVIYLQQNTWSLAEKHLQHAHQLKPNFGPTLLNLASLYKAQKKYSQAHQCYQQLLNQGATNAPLYYNLANLYRDQNEISQAESAYLACLKLQPNHLGALVAFGFLMKNTGRIDQAIDYFHRALAINPYQHDIYWALANLKQYRFNDHELATLNQMIAQAGDRVPPELLFAKAYALEHAGEYDAAFAQLEQANRLRYRQLQRKPFDWSGLTQAIQRVFNPEFIKAHTVNVHSNTKQPVFIVSMPRSGSTLTEQILASHSAVYGASELPYFPNIMAVRGRENNNSYPESLASMKKDDFADIADEYFNAVGTDFKETIFTDKQPLNFNFVGAILMAIPNARIIHCTRRDLAVLLSCYKQLFAHGHEYSYDIEELVANYQHQVNIMAYWKNCFPDKIYALSYEDMVQDTRLEIERLLSFLKLDWQDTCLQFYHTKRNIKTASAGQVTQKIYDTSVQLHKKYQISMAKFENLLKNN</sequence>
<dbReference type="InterPro" id="IPR019734">
    <property type="entry name" value="TPR_rpt"/>
</dbReference>
<dbReference type="Proteomes" id="UP000605253">
    <property type="component" value="Unassembled WGS sequence"/>
</dbReference>
<comment type="caution">
    <text evidence="2">The sequence shown here is derived from an EMBL/GenBank/DDBJ whole genome shotgun (WGS) entry which is preliminary data.</text>
</comment>
<proteinExistence type="predicted"/>
<evidence type="ECO:0000256" key="1">
    <source>
        <dbReference type="PROSITE-ProRule" id="PRU00339"/>
    </source>
</evidence>
<dbReference type="InterPro" id="IPR011990">
    <property type="entry name" value="TPR-like_helical_dom_sf"/>
</dbReference>
<keyword evidence="3" id="KW-1185">Reference proteome</keyword>
<dbReference type="PANTHER" id="PTHR12558:SF13">
    <property type="entry name" value="CELL DIVISION CYCLE PROTEIN 27 HOMOLOG"/>
    <property type="match status" value="1"/>
</dbReference>
<dbReference type="EMBL" id="BMEO01000002">
    <property type="protein sequence ID" value="GGF87749.1"/>
    <property type="molecule type" value="Genomic_DNA"/>
</dbReference>
<dbReference type="AlphaFoldDB" id="A0A917CIE5"/>
<evidence type="ECO:0000313" key="2">
    <source>
        <dbReference type="EMBL" id="GGF87749.1"/>
    </source>
</evidence>
<evidence type="ECO:0000313" key="3">
    <source>
        <dbReference type="Proteomes" id="UP000605253"/>
    </source>
</evidence>
<reference evidence="2" key="1">
    <citation type="journal article" date="2014" name="Int. J. Syst. Evol. Microbiol.">
        <title>Complete genome sequence of Corynebacterium casei LMG S-19264T (=DSM 44701T), isolated from a smear-ripened cheese.</title>
        <authorList>
            <consortium name="US DOE Joint Genome Institute (JGI-PGF)"/>
            <person name="Walter F."/>
            <person name="Albersmeier A."/>
            <person name="Kalinowski J."/>
            <person name="Ruckert C."/>
        </authorList>
    </citation>
    <scope>NUCLEOTIDE SEQUENCE</scope>
    <source>
        <strain evidence="2">CGMCC 1.12181</strain>
    </source>
</reference>
<dbReference type="SUPFAM" id="SSF48452">
    <property type="entry name" value="TPR-like"/>
    <property type="match status" value="1"/>
</dbReference>
<feature type="repeat" description="TPR" evidence="1">
    <location>
        <begin position="34"/>
        <end position="67"/>
    </location>
</feature>
<evidence type="ECO:0008006" key="4">
    <source>
        <dbReference type="Google" id="ProtNLM"/>
    </source>
</evidence>
<reference evidence="2" key="2">
    <citation type="submission" date="2020-09" db="EMBL/GenBank/DDBJ databases">
        <authorList>
            <person name="Sun Q."/>
            <person name="Zhou Y."/>
        </authorList>
    </citation>
    <scope>NUCLEOTIDE SEQUENCE</scope>
    <source>
        <strain evidence="2">CGMCC 1.12181</strain>
    </source>
</reference>
<name>A0A917CIE5_9GAMM</name>
<dbReference type="SMART" id="SM00028">
    <property type="entry name" value="TPR"/>
    <property type="match status" value="5"/>
</dbReference>
<dbReference type="SUPFAM" id="SSF52540">
    <property type="entry name" value="P-loop containing nucleoside triphosphate hydrolases"/>
    <property type="match status" value="1"/>
</dbReference>
<keyword evidence="1" id="KW-0802">TPR repeat</keyword>
<dbReference type="Pfam" id="PF13469">
    <property type="entry name" value="Sulfotransfer_3"/>
    <property type="match status" value="1"/>
</dbReference>
<dbReference type="RefSeq" id="WP_345258950.1">
    <property type="nucleotide sequence ID" value="NZ_BAABJF010000032.1"/>
</dbReference>
<protein>
    <recommendedName>
        <fullName evidence="4">Tetratricopeptide repeat protein</fullName>
    </recommendedName>
</protein>
<organism evidence="2 3">
    <name type="scientific">Marinicella pacifica</name>
    <dbReference type="NCBI Taxonomy" id="1171543"/>
    <lineage>
        <taxon>Bacteria</taxon>
        <taxon>Pseudomonadati</taxon>
        <taxon>Pseudomonadota</taxon>
        <taxon>Gammaproteobacteria</taxon>
        <taxon>Lysobacterales</taxon>
        <taxon>Marinicellaceae</taxon>
        <taxon>Marinicella</taxon>
    </lineage>
</organism>
<accession>A0A917CIE5</accession>